<keyword evidence="3" id="KW-0813">Transport</keyword>
<dbReference type="SUPFAM" id="SSF53822">
    <property type="entry name" value="Periplasmic binding protein-like I"/>
    <property type="match status" value="1"/>
</dbReference>
<dbReference type="RefSeq" id="WP_085881711.1">
    <property type="nucleotide sequence ID" value="NZ_FWFR01000001.1"/>
</dbReference>
<evidence type="ECO:0000256" key="6">
    <source>
        <dbReference type="SAM" id="SignalP"/>
    </source>
</evidence>
<reference evidence="8 9" key="1">
    <citation type="submission" date="2017-03" db="EMBL/GenBank/DDBJ databases">
        <authorList>
            <person name="Afonso C.L."/>
            <person name="Miller P.J."/>
            <person name="Scott M.A."/>
            <person name="Spackman E."/>
            <person name="Goraichik I."/>
            <person name="Dimitrov K.M."/>
            <person name="Suarez D.L."/>
            <person name="Swayne D.E."/>
        </authorList>
    </citation>
    <scope>NUCLEOTIDE SEQUENCE [LARGE SCALE GENOMIC DNA]</scope>
    <source>
        <strain evidence="8 9">CECT 7691</strain>
    </source>
</reference>
<sequence>MRKEVNHPSTRRPAGPRLRALGAAAALLFALAACSSSPPPEPAPPPPAAETQPSAPVLPPQPTITQPAGPSAPIVSETRLIPPRPGAPTPIKIGLLLPLSGPNAEIGQALLNAAQIALFDARDPRLMLLPGDTGATPEGAVAAANQVLSEGAQLLLGPLFATAAPAVGEVARARGVNVVTFSNDRRVAGNGVFVLGLTPEQQIMRVIAGARRDGLSRFALLAPDSPYGRSVADALRVALLRYGGSLVREEIYPATLDPGGDEMHATIRRLADYEARRRALQEQRRALTARQDAVAKRALRRLETLDTFGDLDYDAVVLPEGGGRLRAIAPLLPFYDIDTSKQRLIGTGLWAEPGLGKEPAMVGGWFAAPEPGNAEVFSDRYKAAYGTVPPRIASLAYDALALAAALANEADGADFSVTALESPGGFLGYDGIFRFGPDGVAERGLAILEITAEGTRVRSPAPIRFEDIGS</sequence>
<dbReference type="Gene3D" id="3.40.50.2300">
    <property type="match status" value="4"/>
</dbReference>
<dbReference type="OrthoDB" id="7210494at2"/>
<dbReference type="InterPro" id="IPR051010">
    <property type="entry name" value="BCAA_transport"/>
</dbReference>
<keyword evidence="9" id="KW-1185">Reference proteome</keyword>
<keyword evidence="4" id="KW-0175">Coiled coil</keyword>
<dbReference type="Pfam" id="PF13458">
    <property type="entry name" value="Peripla_BP_6"/>
    <property type="match status" value="1"/>
</dbReference>
<evidence type="ECO:0000256" key="5">
    <source>
        <dbReference type="SAM" id="MobiDB-lite"/>
    </source>
</evidence>
<dbReference type="GO" id="GO:0006865">
    <property type="term" value="P:amino acid transport"/>
    <property type="evidence" value="ECO:0007669"/>
    <property type="project" value="UniProtKB-KW"/>
</dbReference>
<evidence type="ECO:0000256" key="3">
    <source>
        <dbReference type="ARBA" id="ARBA00022970"/>
    </source>
</evidence>
<feature type="chain" id="PRO_5010986739" description="Leucine-binding protein domain-containing protein" evidence="6">
    <location>
        <begin position="36"/>
        <end position="470"/>
    </location>
</feature>
<dbReference type="CDD" id="cd06339">
    <property type="entry name" value="PBP1_YraM_LppC_lipoprotein-like"/>
    <property type="match status" value="1"/>
</dbReference>
<protein>
    <recommendedName>
        <fullName evidence="7">Leucine-binding protein domain-containing protein</fullName>
    </recommendedName>
</protein>
<organism evidence="8 9">
    <name type="scientific">Oceanibacterium hippocampi</name>
    <dbReference type="NCBI Taxonomy" id="745714"/>
    <lineage>
        <taxon>Bacteria</taxon>
        <taxon>Pseudomonadati</taxon>
        <taxon>Pseudomonadota</taxon>
        <taxon>Alphaproteobacteria</taxon>
        <taxon>Sneathiellales</taxon>
        <taxon>Sneathiellaceae</taxon>
        <taxon>Oceanibacterium</taxon>
    </lineage>
</organism>
<gene>
    <name evidence="8" type="ORF">OCH7691_00364</name>
</gene>
<feature type="domain" description="Leucine-binding protein" evidence="7">
    <location>
        <begin position="90"/>
        <end position="454"/>
    </location>
</feature>
<feature type="compositionally biased region" description="Pro residues" evidence="5">
    <location>
        <begin position="37"/>
        <end position="48"/>
    </location>
</feature>
<feature type="signal peptide" evidence="6">
    <location>
        <begin position="1"/>
        <end position="35"/>
    </location>
</feature>
<dbReference type="EMBL" id="FWFR01000001">
    <property type="protein sequence ID" value="SLN17921.1"/>
    <property type="molecule type" value="Genomic_DNA"/>
</dbReference>
<evidence type="ECO:0000256" key="1">
    <source>
        <dbReference type="ARBA" id="ARBA00010062"/>
    </source>
</evidence>
<dbReference type="InterPro" id="IPR028081">
    <property type="entry name" value="Leu-bd"/>
</dbReference>
<evidence type="ECO:0000256" key="2">
    <source>
        <dbReference type="ARBA" id="ARBA00022729"/>
    </source>
</evidence>
<evidence type="ECO:0000313" key="9">
    <source>
        <dbReference type="Proteomes" id="UP000193200"/>
    </source>
</evidence>
<keyword evidence="3" id="KW-0029">Amino-acid transport</keyword>
<dbReference type="PANTHER" id="PTHR30483">
    <property type="entry name" value="LEUCINE-SPECIFIC-BINDING PROTEIN"/>
    <property type="match status" value="1"/>
</dbReference>
<evidence type="ECO:0000259" key="7">
    <source>
        <dbReference type="Pfam" id="PF13458"/>
    </source>
</evidence>
<proteinExistence type="inferred from homology"/>
<feature type="region of interest" description="Disordered" evidence="5">
    <location>
        <begin position="34"/>
        <end position="82"/>
    </location>
</feature>
<feature type="coiled-coil region" evidence="4">
    <location>
        <begin position="263"/>
        <end position="290"/>
    </location>
</feature>
<comment type="similarity">
    <text evidence="1">Belongs to the leucine-binding protein family.</text>
</comment>
<dbReference type="InParanoid" id="A0A1Y5RI05"/>
<dbReference type="Proteomes" id="UP000193200">
    <property type="component" value="Unassembled WGS sequence"/>
</dbReference>
<evidence type="ECO:0000256" key="4">
    <source>
        <dbReference type="SAM" id="Coils"/>
    </source>
</evidence>
<dbReference type="InterPro" id="IPR028082">
    <property type="entry name" value="Peripla_BP_I"/>
</dbReference>
<keyword evidence="2 6" id="KW-0732">Signal</keyword>
<accession>A0A1Y5RI05</accession>
<evidence type="ECO:0000313" key="8">
    <source>
        <dbReference type="EMBL" id="SLN17921.1"/>
    </source>
</evidence>
<dbReference type="AlphaFoldDB" id="A0A1Y5RI05"/>
<dbReference type="PANTHER" id="PTHR30483:SF6">
    <property type="entry name" value="PERIPLASMIC BINDING PROTEIN OF ABC TRANSPORTER FOR NATURAL AMINO ACIDS"/>
    <property type="match status" value="1"/>
</dbReference>
<name>A0A1Y5RI05_9PROT</name>
<dbReference type="PROSITE" id="PS51257">
    <property type="entry name" value="PROKAR_LIPOPROTEIN"/>
    <property type="match status" value="1"/>
</dbReference>